<gene>
    <name evidence="1" type="ORF">RJ639_024179</name>
</gene>
<dbReference type="EMBL" id="JAVXUP010003429">
    <property type="protein sequence ID" value="KAK2998979.1"/>
    <property type="molecule type" value="Genomic_DNA"/>
</dbReference>
<reference evidence="1" key="1">
    <citation type="submission" date="2022-12" db="EMBL/GenBank/DDBJ databases">
        <title>Draft genome assemblies for two species of Escallonia (Escalloniales).</title>
        <authorList>
            <person name="Chanderbali A."/>
            <person name="Dervinis C."/>
            <person name="Anghel I."/>
            <person name="Soltis D."/>
            <person name="Soltis P."/>
            <person name="Zapata F."/>
        </authorList>
    </citation>
    <scope>NUCLEOTIDE SEQUENCE</scope>
    <source>
        <strain evidence="1">UCBG64.0493</strain>
        <tissue evidence="1">Leaf</tissue>
    </source>
</reference>
<keyword evidence="2" id="KW-1185">Reference proteome</keyword>
<organism evidence="1 2">
    <name type="scientific">Escallonia herrerae</name>
    <dbReference type="NCBI Taxonomy" id="1293975"/>
    <lineage>
        <taxon>Eukaryota</taxon>
        <taxon>Viridiplantae</taxon>
        <taxon>Streptophyta</taxon>
        <taxon>Embryophyta</taxon>
        <taxon>Tracheophyta</taxon>
        <taxon>Spermatophyta</taxon>
        <taxon>Magnoliopsida</taxon>
        <taxon>eudicotyledons</taxon>
        <taxon>Gunneridae</taxon>
        <taxon>Pentapetalae</taxon>
        <taxon>asterids</taxon>
        <taxon>campanulids</taxon>
        <taxon>Escalloniales</taxon>
        <taxon>Escalloniaceae</taxon>
        <taxon>Escallonia</taxon>
    </lineage>
</organism>
<accession>A0AA89ACN1</accession>
<protein>
    <submittedName>
        <fullName evidence="1">Uncharacterized protein</fullName>
    </submittedName>
</protein>
<evidence type="ECO:0000313" key="2">
    <source>
        <dbReference type="Proteomes" id="UP001188597"/>
    </source>
</evidence>
<dbReference type="AlphaFoldDB" id="A0AA89ACN1"/>
<comment type="caution">
    <text evidence="1">The sequence shown here is derived from an EMBL/GenBank/DDBJ whole genome shotgun (WGS) entry which is preliminary data.</text>
</comment>
<name>A0AA89ACN1_9ASTE</name>
<dbReference type="Proteomes" id="UP001188597">
    <property type="component" value="Unassembled WGS sequence"/>
</dbReference>
<evidence type="ECO:0000313" key="1">
    <source>
        <dbReference type="EMBL" id="KAK2998979.1"/>
    </source>
</evidence>
<proteinExistence type="predicted"/>
<sequence>MADEIISLPESSVAAAISAWPGLRTRSPMLLEELCRGILSERSDIVCGSGAETMDGICFYCEHQDALKVSQEKGKKRVREQAAPCLCGTTKCAQQMRRSAVPEAVLSKGNGKDSDQLVSKPSLRARCYLPMSRSEILTINQPSFASCMKKFNVQRTMLLQLPSSFITKHCADYKNKEKIVICDIDGRMPYADIVVTCIFYTSMVL</sequence>